<dbReference type="Pfam" id="PF02931">
    <property type="entry name" value="Neur_chan_LBD"/>
    <property type="match status" value="1"/>
</dbReference>
<keyword evidence="12" id="KW-0325">Glycoprotein</keyword>
<dbReference type="GO" id="GO:0022848">
    <property type="term" value="F:acetylcholine-gated monoatomic cation-selective channel activity"/>
    <property type="evidence" value="ECO:0007669"/>
    <property type="project" value="InterPro"/>
</dbReference>
<dbReference type="InterPro" id="IPR006029">
    <property type="entry name" value="Neurotrans-gated_channel_TM"/>
</dbReference>
<dbReference type="PRINTS" id="PR00252">
    <property type="entry name" value="NRIONCHANNEL"/>
</dbReference>
<evidence type="ECO:0000256" key="15">
    <source>
        <dbReference type="ARBA" id="ARBA00023303"/>
    </source>
</evidence>
<keyword evidence="8 17" id="KW-0406">Ion transport</keyword>
<keyword evidence="11" id="KW-0675">Receptor</keyword>
<proteinExistence type="inferred from homology"/>
<feature type="domain" description="Neurotransmitter-gated ion-channel transmembrane" evidence="19">
    <location>
        <begin position="233"/>
        <end position="434"/>
    </location>
</feature>
<dbReference type="Proteomes" id="UP000230233">
    <property type="component" value="Chromosome X"/>
</dbReference>
<dbReference type="PROSITE" id="PS00236">
    <property type="entry name" value="NEUROTR_ION_CHANNEL"/>
    <property type="match status" value="1"/>
</dbReference>
<comment type="subcellular location">
    <subcellularLocation>
        <location evidence="16">Postsynaptic cell membrane</location>
        <topology evidence="16">Multi-pass membrane protein</topology>
    </subcellularLocation>
</comment>
<evidence type="ECO:0000256" key="1">
    <source>
        <dbReference type="ARBA" id="ARBA00009237"/>
    </source>
</evidence>
<dbReference type="SUPFAM" id="SSF90112">
    <property type="entry name" value="Neurotransmitter-gated ion-channel transmembrane pore"/>
    <property type="match status" value="1"/>
</dbReference>
<dbReference type="STRING" id="1611254.A0A2G5SV55"/>
<keyword evidence="10" id="KW-1015">Disulfide bond</keyword>
<keyword evidence="2 17" id="KW-0813">Transport</keyword>
<keyword evidence="21" id="KW-1185">Reference proteome</keyword>
<evidence type="ECO:0000256" key="2">
    <source>
        <dbReference type="ARBA" id="ARBA00022448"/>
    </source>
</evidence>
<evidence type="ECO:0000259" key="19">
    <source>
        <dbReference type="Pfam" id="PF02932"/>
    </source>
</evidence>
<dbReference type="FunFam" id="1.20.58.390:FF:000038">
    <property type="entry name" value="Acetylcholine receptor subunit beta-like 1"/>
    <property type="match status" value="1"/>
</dbReference>
<evidence type="ECO:0000256" key="12">
    <source>
        <dbReference type="ARBA" id="ARBA00023180"/>
    </source>
</evidence>
<evidence type="ECO:0000256" key="3">
    <source>
        <dbReference type="ARBA" id="ARBA00022475"/>
    </source>
</evidence>
<evidence type="ECO:0000259" key="18">
    <source>
        <dbReference type="Pfam" id="PF02931"/>
    </source>
</evidence>
<dbReference type="GO" id="GO:0045211">
    <property type="term" value="C:postsynaptic membrane"/>
    <property type="evidence" value="ECO:0007669"/>
    <property type="project" value="UniProtKB-SubCell"/>
</dbReference>
<evidence type="ECO:0008006" key="22">
    <source>
        <dbReference type="Google" id="ProtNLM"/>
    </source>
</evidence>
<dbReference type="GO" id="GO:0004888">
    <property type="term" value="F:transmembrane signaling receptor activity"/>
    <property type="evidence" value="ECO:0007669"/>
    <property type="project" value="InterPro"/>
</dbReference>
<evidence type="ECO:0000256" key="16">
    <source>
        <dbReference type="ARBA" id="ARBA00034104"/>
    </source>
</evidence>
<dbReference type="PANTHER" id="PTHR18945">
    <property type="entry name" value="NEUROTRANSMITTER GATED ION CHANNEL"/>
    <property type="match status" value="1"/>
</dbReference>
<dbReference type="CDD" id="cd19032">
    <property type="entry name" value="LGIC_ECD_nAChR_proto_beta-like"/>
    <property type="match status" value="1"/>
</dbReference>
<keyword evidence="5 17" id="KW-0732">Signal</keyword>
<feature type="transmembrane region" description="Helical" evidence="17">
    <location>
        <begin position="43"/>
        <end position="63"/>
    </location>
</feature>
<dbReference type="FunFam" id="2.70.170.10:FF:000016">
    <property type="entry name" value="Nicotinic acetylcholine receptor subunit"/>
    <property type="match status" value="1"/>
</dbReference>
<sequence length="521" mass="60293">MWWWFRFSITIILVPVILAYPNSAEERLLSYIFDGYNSLIRPVLNASSPPIEVFFSLAFVLLINVDEKNQIMQTNVWPTMKWNDYQMQWDPREFDGIKTIRVPPDKVWLPDIVLFNNADGNYLVSFYSNVVVEHTGDMLWVPPAVYKSSCLIDVEFFPFDEQVCSLTFGSWTFRKDELQLSYLSGKRHVELNDYLPSGVWDLMDAPGLLIDERSKISYQIKIRRKALFYTVILIMPTVLMAFLSMMVFYLPAESSEKITLAISILLALVVFLLVVSKILPPTSSTIPLMAKYLLMTFIMNMITIMVSVIIINVYFRGPATHIMPSWVKTVFLKLLPVLFVMRRPESTEKELAKMKREKRERRSMKSALKTFFKRADAKLIDDQSKQALINKDRTGSSEEKLSSDAKKAIEAIEYITTHLTHDNAFKRVSQDKKIIEHEKRRLKNISSSCPLLFTELFFQQREEWKFVSVVIDRLLLYLFFGVTTGGTMGILLSAPNVFEHVNQTAVIERLKQQAAEEMLNS</sequence>
<accession>A0A2G5SV55</accession>
<dbReference type="InterPro" id="IPR006202">
    <property type="entry name" value="Neur_chan_lig-bd"/>
</dbReference>
<dbReference type="InterPro" id="IPR038050">
    <property type="entry name" value="Neuro_actylchol_rec"/>
</dbReference>
<keyword evidence="3" id="KW-1003">Cell membrane</keyword>
<dbReference type="Gene3D" id="2.70.170.10">
    <property type="entry name" value="Neurotransmitter-gated ion-channel ligand-binding domain"/>
    <property type="match status" value="1"/>
</dbReference>
<feature type="transmembrane region" description="Helical" evidence="17">
    <location>
        <begin position="474"/>
        <end position="494"/>
    </location>
</feature>
<evidence type="ECO:0000256" key="14">
    <source>
        <dbReference type="ARBA" id="ARBA00023286"/>
    </source>
</evidence>
<feature type="transmembrane region" description="Helical" evidence="17">
    <location>
        <begin position="226"/>
        <end position="252"/>
    </location>
</feature>
<evidence type="ECO:0000256" key="17">
    <source>
        <dbReference type="RuleBase" id="RU000687"/>
    </source>
</evidence>
<dbReference type="InterPro" id="IPR018000">
    <property type="entry name" value="Neurotransmitter_ion_chnl_CS"/>
</dbReference>
<dbReference type="EMBL" id="PDUG01000006">
    <property type="protein sequence ID" value="PIC18838.1"/>
    <property type="molecule type" value="Genomic_DNA"/>
</dbReference>
<dbReference type="OrthoDB" id="5975154at2759"/>
<keyword evidence="13" id="KW-0628">Postsynaptic cell membrane</keyword>
<dbReference type="Pfam" id="PF02932">
    <property type="entry name" value="Neur_chan_memb"/>
    <property type="match status" value="1"/>
</dbReference>
<keyword evidence="6 17" id="KW-1133">Transmembrane helix</keyword>
<dbReference type="InterPro" id="IPR002394">
    <property type="entry name" value="Nicotinic_acetylcholine_rcpt"/>
</dbReference>
<comment type="similarity">
    <text evidence="1">Belongs to the ligand-gated ion channel (TC 1.A.9) family. Acetylcholine receptor (TC 1.A.9.1) subfamily.</text>
</comment>
<keyword evidence="7" id="KW-0770">Synapse</keyword>
<comment type="caution">
    <text evidence="20">The sequence shown here is derived from an EMBL/GenBank/DDBJ whole genome shotgun (WGS) entry which is preliminary data.</text>
</comment>
<dbReference type="CDD" id="cd19064">
    <property type="entry name" value="LGIC_TM_nAChR"/>
    <property type="match status" value="1"/>
</dbReference>
<dbReference type="InterPro" id="IPR006201">
    <property type="entry name" value="Neur_channel"/>
</dbReference>
<feature type="transmembrane region" description="Helical" evidence="17">
    <location>
        <begin position="321"/>
        <end position="341"/>
    </location>
</feature>
<evidence type="ECO:0000313" key="20">
    <source>
        <dbReference type="EMBL" id="PIC18838.1"/>
    </source>
</evidence>
<evidence type="ECO:0000256" key="6">
    <source>
        <dbReference type="ARBA" id="ARBA00022989"/>
    </source>
</evidence>
<feature type="signal peptide" evidence="17">
    <location>
        <begin position="1"/>
        <end position="19"/>
    </location>
</feature>
<feature type="transmembrane region" description="Helical" evidence="17">
    <location>
        <begin position="258"/>
        <end position="280"/>
    </location>
</feature>
<evidence type="ECO:0000256" key="13">
    <source>
        <dbReference type="ARBA" id="ARBA00023257"/>
    </source>
</evidence>
<dbReference type="AlphaFoldDB" id="A0A2G5SV55"/>
<evidence type="ECO:0000256" key="9">
    <source>
        <dbReference type="ARBA" id="ARBA00023136"/>
    </source>
</evidence>
<dbReference type="Gene3D" id="1.20.58.390">
    <property type="entry name" value="Neurotransmitter-gated ion-channel transmembrane domain"/>
    <property type="match status" value="2"/>
</dbReference>
<gene>
    <name evidence="20" type="primary">Cni-acr-3</name>
    <name evidence="20" type="synonym">Cnig_chr_X.g24590</name>
    <name evidence="20" type="ORF">B9Z55_024590</name>
</gene>
<name>A0A2G5SV55_9PELO</name>
<evidence type="ECO:0000256" key="11">
    <source>
        <dbReference type="ARBA" id="ARBA00023170"/>
    </source>
</evidence>
<evidence type="ECO:0000313" key="21">
    <source>
        <dbReference type="Proteomes" id="UP000230233"/>
    </source>
</evidence>
<comment type="caution">
    <text evidence="17">Lacks conserved residue(s) required for the propagation of feature annotation.</text>
</comment>
<evidence type="ECO:0000256" key="4">
    <source>
        <dbReference type="ARBA" id="ARBA00022692"/>
    </source>
</evidence>
<dbReference type="SUPFAM" id="SSF63712">
    <property type="entry name" value="Nicotinic receptor ligand binding domain-like"/>
    <property type="match status" value="1"/>
</dbReference>
<evidence type="ECO:0000256" key="5">
    <source>
        <dbReference type="ARBA" id="ARBA00022729"/>
    </source>
</evidence>
<evidence type="ECO:0000256" key="7">
    <source>
        <dbReference type="ARBA" id="ARBA00023018"/>
    </source>
</evidence>
<keyword evidence="14" id="KW-1071">Ligand-gated ion channel</keyword>
<dbReference type="PRINTS" id="PR00254">
    <property type="entry name" value="NICOTINICR"/>
</dbReference>
<feature type="transmembrane region" description="Helical" evidence="17">
    <location>
        <begin position="292"/>
        <end position="315"/>
    </location>
</feature>
<evidence type="ECO:0000256" key="10">
    <source>
        <dbReference type="ARBA" id="ARBA00023157"/>
    </source>
</evidence>
<evidence type="ECO:0000256" key="8">
    <source>
        <dbReference type="ARBA" id="ARBA00023065"/>
    </source>
</evidence>
<feature type="chain" id="PRO_5022254593" description="Neurotransmitter-gated ion-channel ligand-binding domain-containing protein" evidence="17">
    <location>
        <begin position="20"/>
        <end position="521"/>
    </location>
</feature>
<keyword evidence="9 17" id="KW-0472">Membrane</keyword>
<dbReference type="InterPro" id="IPR036719">
    <property type="entry name" value="Neuro-gated_channel_TM_sf"/>
</dbReference>
<dbReference type="InterPro" id="IPR036734">
    <property type="entry name" value="Neur_chan_lig-bd_sf"/>
</dbReference>
<organism evidence="20 21">
    <name type="scientific">Caenorhabditis nigoni</name>
    <dbReference type="NCBI Taxonomy" id="1611254"/>
    <lineage>
        <taxon>Eukaryota</taxon>
        <taxon>Metazoa</taxon>
        <taxon>Ecdysozoa</taxon>
        <taxon>Nematoda</taxon>
        <taxon>Chromadorea</taxon>
        <taxon>Rhabditida</taxon>
        <taxon>Rhabditina</taxon>
        <taxon>Rhabditomorpha</taxon>
        <taxon>Rhabditoidea</taxon>
        <taxon>Rhabditidae</taxon>
        <taxon>Peloderinae</taxon>
        <taxon>Caenorhabditis</taxon>
    </lineage>
</organism>
<reference evidence="21" key="1">
    <citation type="submission" date="2017-10" db="EMBL/GenBank/DDBJ databases">
        <title>Rapid genome shrinkage in a self-fertile nematode reveals novel sperm competition proteins.</title>
        <authorList>
            <person name="Yin D."/>
            <person name="Schwarz E.M."/>
            <person name="Thomas C.G."/>
            <person name="Felde R.L."/>
            <person name="Korf I.F."/>
            <person name="Cutter A.D."/>
            <person name="Schartner C.M."/>
            <person name="Ralston E.J."/>
            <person name="Meyer B.J."/>
            <person name="Haag E.S."/>
        </authorList>
    </citation>
    <scope>NUCLEOTIDE SEQUENCE [LARGE SCALE GENOMIC DNA]</scope>
    <source>
        <strain evidence="21">JU1422</strain>
    </source>
</reference>
<protein>
    <recommendedName>
        <fullName evidence="22">Neurotransmitter-gated ion-channel ligand-binding domain-containing protein</fullName>
    </recommendedName>
</protein>
<keyword evidence="4 17" id="KW-0812">Transmembrane</keyword>
<feature type="domain" description="Neurotransmitter-gated ion-channel ligand-binding" evidence="18">
    <location>
        <begin position="25"/>
        <end position="225"/>
    </location>
</feature>
<keyword evidence="15 17" id="KW-0407">Ion channel</keyword>